<feature type="chain" id="PRO_5004271491" evidence="2">
    <location>
        <begin position="21"/>
        <end position="113"/>
    </location>
</feature>
<feature type="signal peptide" evidence="2">
    <location>
        <begin position="1"/>
        <end position="20"/>
    </location>
</feature>
<evidence type="ECO:0000256" key="1">
    <source>
        <dbReference type="SAM" id="MobiDB-lite"/>
    </source>
</evidence>
<evidence type="ECO:0000313" key="4">
    <source>
        <dbReference type="Proteomes" id="UP000000602"/>
    </source>
</evidence>
<feature type="region of interest" description="Disordered" evidence="1">
    <location>
        <begin position="21"/>
        <end position="113"/>
    </location>
</feature>
<sequence length="113" mass="12885">MKIKILVFLVITAFAVSASAAKPEWAGKGKTTAAQEELHKAGDNDKAMLKTRERVKGTKEKIAKEKGNQTSKRGIEKQRQKKSEQIQKELDKGSEQGQESRQERKKWWNFLDN</sequence>
<dbReference type="EMBL" id="CR522870">
    <property type="protein sequence ID" value="CAG37751.1"/>
    <property type="molecule type" value="Genomic_DNA"/>
</dbReference>
<dbReference type="AlphaFoldDB" id="Q6AIS9"/>
<gene>
    <name evidence="3" type="ordered locus">DP3022</name>
</gene>
<feature type="compositionally biased region" description="Basic and acidic residues" evidence="1">
    <location>
        <begin position="36"/>
        <end position="106"/>
    </location>
</feature>
<protein>
    <submittedName>
        <fullName evidence="3">Uncharacterized protein</fullName>
    </submittedName>
</protein>
<dbReference type="eggNOG" id="ENOG5033HI4">
    <property type="taxonomic scope" value="Bacteria"/>
</dbReference>
<dbReference type="KEGG" id="dps:DP3022"/>
<dbReference type="HOGENOM" id="CLU_2129433_0_0_7"/>
<keyword evidence="4" id="KW-1185">Reference proteome</keyword>
<reference evidence="4" key="1">
    <citation type="journal article" date="2004" name="Environ. Microbiol.">
        <title>The genome of Desulfotalea psychrophila, a sulfate-reducing bacterium from permanently cold Arctic sediments.</title>
        <authorList>
            <person name="Rabus R."/>
            <person name="Ruepp A."/>
            <person name="Frickey T."/>
            <person name="Rattei T."/>
            <person name="Fartmann B."/>
            <person name="Stark M."/>
            <person name="Bauer M."/>
            <person name="Zibat A."/>
            <person name="Lombardot T."/>
            <person name="Becker I."/>
            <person name="Amann J."/>
            <person name="Gellner K."/>
            <person name="Teeling H."/>
            <person name="Leuschner W.D."/>
            <person name="Gloeckner F.-O."/>
            <person name="Lupas A.N."/>
            <person name="Amann R."/>
            <person name="Klenk H.-P."/>
        </authorList>
    </citation>
    <scope>NUCLEOTIDE SEQUENCE [LARGE SCALE GENOMIC DNA]</scope>
    <source>
        <strain evidence="4">DSM 12343 / LSv54</strain>
    </source>
</reference>
<evidence type="ECO:0000256" key="2">
    <source>
        <dbReference type="SAM" id="SignalP"/>
    </source>
</evidence>
<proteinExistence type="predicted"/>
<dbReference type="OrthoDB" id="5906656at2"/>
<dbReference type="RefSeq" id="WP_011190263.1">
    <property type="nucleotide sequence ID" value="NC_006138.1"/>
</dbReference>
<organism evidence="3 4">
    <name type="scientific">Desulfotalea psychrophila (strain LSv54 / DSM 12343)</name>
    <dbReference type="NCBI Taxonomy" id="177439"/>
    <lineage>
        <taxon>Bacteria</taxon>
        <taxon>Pseudomonadati</taxon>
        <taxon>Thermodesulfobacteriota</taxon>
        <taxon>Desulfobulbia</taxon>
        <taxon>Desulfobulbales</taxon>
        <taxon>Desulfocapsaceae</taxon>
        <taxon>Desulfotalea</taxon>
    </lineage>
</organism>
<dbReference type="Proteomes" id="UP000000602">
    <property type="component" value="Chromosome"/>
</dbReference>
<accession>Q6AIS9</accession>
<name>Q6AIS9_DESPS</name>
<evidence type="ECO:0000313" key="3">
    <source>
        <dbReference type="EMBL" id="CAG37751.1"/>
    </source>
</evidence>
<keyword evidence="2" id="KW-0732">Signal</keyword>